<gene>
    <name evidence="2" type="ORF">GBAR_LOCUS28775</name>
</gene>
<accession>A0AA35TQK1</accession>
<evidence type="ECO:0000313" key="3">
    <source>
        <dbReference type="Proteomes" id="UP001174909"/>
    </source>
</evidence>
<organism evidence="2 3">
    <name type="scientific">Geodia barretti</name>
    <name type="common">Barrett's horny sponge</name>
    <dbReference type="NCBI Taxonomy" id="519541"/>
    <lineage>
        <taxon>Eukaryota</taxon>
        <taxon>Metazoa</taxon>
        <taxon>Porifera</taxon>
        <taxon>Demospongiae</taxon>
        <taxon>Heteroscleromorpha</taxon>
        <taxon>Tetractinellida</taxon>
        <taxon>Astrophorina</taxon>
        <taxon>Geodiidae</taxon>
        <taxon>Geodia</taxon>
    </lineage>
</organism>
<proteinExistence type="predicted"/>
<name>A0AA35TQK1_GEOBA</name>
<evidence type="ECO:0000313" key="2">
    <source>
        <dbReference type="EMBL" id="CAI8052618.1"/>
    </source>
</evidence>
<reference evidence="2" key="1">
    <citation type="submission" date="2023-03" db="EMBL/GenBank/DDBJ databases">
        <authorList>
            <person name="Steffen K."/>
            <person name="Cardenas P."/>
        </authorList>
    </citation>
    <scope>NUCLEOTIDE SEQUENCE</scope>
</reference>
<sequence>MSVPLQLHTPSPTDTSCCSPRKTWPGTPQDLSKIVIDHFFNILLLRAACMPSSSQGKLTKQHVAVV</sequence>
<evidence type="ECO:0000256" key="1">
    <source>
        <dbReference type="SAM" id="MobiDB-lite"/>
    </source>
</evidence>
<dbReference type="Proteomes" id="UP001174909">
    <property type="component" value="Unassembled WGS sequence"/>
</dbReference>
<feature type="region of interest" description="Disordered" evidence="1">
    <location>
        <begin position="1"/>
        <end position="21"/>
    </location>
</feature>
<keyword evidence="3" id="KW-1185">Reference proteome</keyword>
<dbReference type="AlphaFoldDB" id="A0AA35TQK1"/>
<comment type="caution">
    <text evidence="2">The sequence shown here is derived from an EMBL/GenBank/DDBJ whole genome shotgun (WGS) entry which is preliminary data.</text>
</comment>
<protein>
    <submittedName>
        <fullName evidence="2">Uncharacterized protein</fullName>
    </submittedName>
</protein>
<dbReference type="EMBL" id="CASHTH010004027">
    <property type="protein sequence ID" value="CAI8052618.1"/>
    <property type="molecule type" value="Genomic_DNA"/>
</dbReference>
<feature type="compositionally biased region" description="Polar residues" evidence="1">
    <location>
        <begin position="8"/>
        <end position="18"/>
    </location>
</feature>